<dbReference type="EMBL" id="SMLD01000010">
    <property type="protein sequence ID" value="TDE58164.1"/>
    <property type="molecule type" value="Genomic_DNA"/>
</dbReference>
<gene>
    <name evidence="1" type="ORF">E1295_06015</name>
</gene>
<evidence type="ECO:0000313" key="2">
    <source>
        <dbReference type="Proteomes" id="UP000295136"/>
    </source>
</evidence>
<accession>A0A4R5FV24</accession>
<dbReference type="AlphaFoldDB" id="A0A4R5FV24"/>
<name>A0A4R5FV24_9ACTN</name>
<protein>
    <submittedName>
        <fullName evidence="1">Uncharacterized protein</fullName>
    </submittedName>
</protein>
<organism evidence="1 2">
    <name type="scientific">Nonomuraea mesophila</name>
    <dbReference type="NCBI Taxonomy" id="2530382"/>
    <lineage>
        <taxon>Bacteria</taxon>
        <taxon>Bacillati</taxon>
        <taxon>Actinomycetota</taxon>
        <taxon>Actinomycetes</taxon>
        <taxon>Streptosporangiales</taxon>
        <taxon>Streptosporangiaceae</taxon>
        <taxon>Nonomuraea</taxon>
    </lineage>
</organism>
<comment type="caution">
    <text evidence="1">The sequence shown here is derived from an EMBL/GenBank/DDBJ whole genome shotgun (WGS) entry which is preliminary data.</text>
</comment>
<dbReference type="RefSeq" id="WP_132628669.1">
    <property type="nucleotide sequence ID" value="NZ_SMLD01000010.1"/>
</dbReference>
<sequence>MNAPFGLGIARTVPAEATGEPAGAYDAGRQVWVGGEDVSAGYCTKFKVCALGGCITYNRQLWDTGPIGC</sequence>
<evidence type="ECO:0000313" key="1">
    <source>
        <dbReference type="EMBL" id="TDE58164.1"/>
    </source>
</evidence>
<reference evidence="1 2" key="1">
    <citation type="submission" date="2019-03" db="EMBL/GenBank/DDBJ databases">
        <title>Draft genome sequences of novel Actinobacteria.</title>
        <authorList>
            <person name="Sahin N."/>
            <person name="Ay H."/>
            <person name="Saygin H."/>
        </authorList>
    </citation>
    <scope>NUCLEOTIDE SEQUENCE [LARGE SCALE GENOMIC DNA]</scope>
    <source>
        <strain evidence="1 2">6K102</strain>
    </source>
</reference>
<dbReference type="Proteomes" id="UP000295136">
    <property type="component" value="Unassembled WGS sequence"/>
</dbReference>
<keyword evidence="2" id="KW-1185">Reference proteome</keyword>
<proteinExistence type="predicted"/>